<feature type="non-terminal residue" evidence="1">
    <location>
        <position position="1"/>
    </location>
</feature>
<dbReference type="InterPro" id="IPR004119">
    <property type="entry name" value="EcKL"/>
</dbReference>
<evidence type="ECO:0008006" key="2">
    <source>
        <dbReference type="Google" id="ProtNLM"/>
    </source>
</evidence>
<name>A0A1B6LEK2_9HEMI</name>
<sequence>ALSCFQGQMERNYEAWLNKDFLTTILKGTEECEVEVEVIDFNIHSAVPPGNNYTSSLYRVHVRYRTPGLPHEQSKSFIVKVPILGTFLSDFSEKLDLFNKEKNVYHDLLPNMENKIKVKFGPHIFATPLNTAIVLQDLRENGYSMCDRFNQLDFPHCKKVIVKVAEFHAASVVYHCENPSLVETVAKELVYVKNGAYEKEVKNWVEKSVTAIE</sequence>
<dbReference type="SUPFAM" id="SSF56112">
    <property type="entry name" value="Protein kinase-like (PK-like)"/>
    <property type="match status" value="1"/>
</dbReference>
<accession>A0A1B6LEK2</accession>
<dbReference type="PANTHER" id="PTHR11012:SF56">
    <property type="entry name" value="CHK KINASE-LIKE DOMAIN-CONTAINING PROTEIN-RELATED"/>
    <property type="match status" value="1"/>
</dbReference>
<dbReference type="AlphaFoldDB" id="A0A1B6LEK2"/>
<dbReference type="EMBL" id="GEBQ01017867">
    <property type="protein sequence ID" value="JAT22110.1"/>
    <property type="molecule type" value="Transcribed_RNA"/>
</dbReference>
<evidence type="ECO:0000313" key="1">
    <source>
        <dbReference type="EMBL" id="JAT22110.1"/>
    </source>
</evidence>
<dbReference type="InterPro" id="IPR011009">
    <property type="entry name" value="Kinase-like_dom_sf"/>
</dbReference>
<proteinExistence type="predicted"/>
<dbReference type="Pfam" id="PF02958">
    <property type="entry name" value="EcKL"/>
    <property type="match status" value="1"/>
</dbReference>
<dbReference type="PANTHER" id="PTHR11012">
    <property type="entry name" value="PROTEIN KINASE-LIKE DOMAIN-CONTAINING"/>
    <property type="match status" value="1"/>
</dbReference>
<gene>
    <name evidence="1" type="ORF">g.52016</name>
</gene>
<feature type="non-terminal residue" evidence="1">
    <location>
        <position position="213"/>
    </location>
</feature>
<protein>
    <recommendedName>
        <fullName evidence="2">CHK kinase-like domain-containing protein</fullName>
    </recommendedName>
</protein>
<organism evidence="1">
    <name type="scientific">Graphocephala atropunctata</name>
    <dbReference type="NCBI Taxonomy" id="36148"/>
    <lineage>
        <taxon>Eukaryota</taxon>
        <taxon>Metazoa</taxon>
        <taxon>Ecdysozoa</taxon>
        <taxon>Arthropoda</taxon>
        <taxon>Hexapoda</taxon>
        <taxon>Insecta</taxon>
        <taxon>Pterygota</taxon>
        <taxon>Neoptera</taxon>
        <taxon>Paraneoptera</taxon>
        <taxon>Hemiptera</taxon>
        <taxon>Auchenorrhyncha</taxon>
        <taxon>Membracoidea</taxon>
        <taxon>Cicadellidae</taxon>
        <taxon>Cicadellinae</taxon>
        <taxon>Cicadellini</taxon>
        <taxon>Graphocephala</taxon>
    </lineage>
</organism>
<reference evidence="1" key="1">
    <citation type="submission" date="2015-11" db="EMBL/GenBank/DDBJ databases">
        <title>De novo transcriptome assembly of four potential Pierce s Disease insect vectors from Arizona vineyards.</title>
        <authorList>
            <person name="Tassone E.E."/>
        </authorList>
    </citation>
    <scope>NUCLEOTIDE SEQUENCE</scope>
</reference>